<dbReference type="InterPro" id="IPR029058">
    <property type="entry name" value="AB_hydrolase_fold"/>
</dbReference>
<dbReference type="PANTHER" id="PTHR48081:SF9">
    <property type="entry name" value="CARBOXYLESTERASE"/>
    <property type="match status" value="1"/>
</dbReference>
<dbReference type="Proteomes" id="UP001501323">
    <property type="component" value="Unassembled WGS sequence"/>
</dbReference>
<dbReference type="RefSeq" id="WP_345295778.1">
    <property type="nucleotide sequence ID" value="NZ_BAABJY010000003.1"/>
</dbReference>
<dbReference type="PANTHER" id="PTHR48081">
    <property type="entry name" value="AB HYDROLASE SUPERFAMILY PROTEIN C4A8.06C"/>
    <property type="match status" value="1"/>
</dbReference>
<dbReference type="PROSITE" id="PS51257">
    <property type="entry name" value="PROKAR_LIPOPROTEIN"/>
    <property type="match status" value="1"/>
</dbReference>
<proteinExistence type="predicted"/>
<evidence type="ECO:0000256" key="2">
    <source>
        <dbReference type="SAM" id="SignalP"/>
    </source>
</evidence>
<keyword evidence="5" id="KW-1185">Reference proteome</keyword>
<dbReference type="InterPro" id="IPR049492">
    <property type="entry name" value="BD-FAE-like_dom"/>
</dbReference>
<dbReference type="InterPro" id="IPR050300">
    <property type="entry name" value="GDXG_lipolytic_enzyme"/>
</dbReference>
<dbReference type="SUPFAM" id="SSF53474">
    <property type="entry name" value="alpha/beta-Hydrolases"/>
    <property type="match status" value="1"/>
</dbReference>
<reference evidence="5" key="1">
    <citation type="journal article" date="2019" name="Int. J. Syst. Evol. Microbiol.">
        <title>The Global Catalogue of Microorganisms (GCM) 10K type strain sequencing project: providing services to taxonomists for standard genome sequencing and annotation.</title>
        <authorList>
            <consortium name="The Broad Institute Genomics Platform"/>
            <consortium name="The Broad Institute Genome Sequencing Center for Infectious Disease"/>
            <person name="Wu L."/>
            <person name="Ma J."/>
        </authorList>
    </citation>
    <scope>NUCLEOTIDE SEQUENCE [LARGE SCALE GENOMIC DNA]</scope>
    <source>
        <strain evidence="5">JCM 18392</strain>
    </source>
</reference>
<dbReference type="EMBL" id="BAABJY010000003">
    <property type="protein sequence ID" value="GAA4870586.1"/>
    <property type="molecule type" value="Genomic_DNA"/>
</dbReference>
<comment type="caution">
    <text evidence="4">The sequence shown here is derived from an EMBL/GenBank/DDBJ whole genome shotgun (WGS) entry which is preliminary data.</text>
</comment>
<keyword evidence="2" id="KW-0732">Signal</keyword>
<feature type="signal peptide" evidence="2">
    <location>
        <begin position="1"/>
        <end position="22"/>
    </location>
</feature>
<keyword evidence="1 4" id="KW-0378">Hydrolase</keyword>
<dbReference type="Pfam" id="PF20434">
    <property type="entry name" value="BD-FAE"/>
    <property type="match status" value="1"/>
</dbReference>
<evidence type="ECO:0000313" key="5">
    <source>
        <dbReference type="Proteomes" id="UP001501323"/>
    </source>
</evidence>
<feature type="chain" id="PRO_5045353873" evidence="2">
    <location>
        <begin position="23"/>
        <end position="291"/>
    </location>
</feature>
<evidence type="ECO:0000256" key="1">
    <source>
        <dbReference type="ARBA" id="ARBA00022801"/>
    </source>
</evidence>
<sequence>MKQTSNRTLTALLVATAALLTAGCERVIFGVANRGTLPPTARVVYAEDTGLSLDVYRPRDASTAAPVVVFFYGGSWKRGSRDQYRFVGSRLAEHGVLAIVADYRTFPRAGFPAFMDDAAAAVAWAKRNAAGHGGDPGRLFIAGHSAGAQIAGLLGTDKSYLRRAGVAIGDIAGVIGLAGPYDFNVGTEYAPIFGPPRQWPKAQAVNYVDGDEPPFLLVHGGKDRIVEARDSIDLDRKLRAKGGESTLLLLPDAGHFAPIAGFYEPARAPGVVAAVLRFVGAAPGGPAGAAP</sequence>
<gene>
    <name evidence="4" type="ORF">GCM10023332_23940</name>
</gene>
<dbReference type="Gene3D" id="3.40.50.1820">
    <property type="entry name" value="alpha/beta hydrolase"/>
    <property type="match status" value="1"/>
</dbReference>
<organism evidence="4 5">
    <name type="scientific">Luteimonas vadosa</name>
    <dbReference type="NCBI Taxonomy" id="1165507"/>
    <lineage>
        <taxon>Bacteria</taxon>
        <taxon>Pseudomonadati</taxon>
        <taxon>Pseudomonadota</taxon>
        <taxon>Gammaproteobacteria</taxon>
        <taxon>Lysobacterales</taxon>
        <taxon>Lysobacteraceae</taxon>
        <taxon>Luteimonas</taxon>
    </lineage>
</organism>
<evidence type="ECO:0000259" key="3">
    <source>
        <dbReference type="Pfam" id="PF20434"/>
    </source>
</evidence>
<accession>A0ABP9E7X0</accession>
<feature type="domain" description="BD-FAE-like" evidence="3">
    <location>
        <begin position="53"/>
        <end position="238"/>
    </location>
</feature>
<protein>
    <submittedName>
        <fullName evidence="4">Alpha/beta hydrolase</fullName>
    </submittedName>
</protein>
<evidence type="ECO:0000313" key="4">
    <source>
        <dbReference type="EMBL" id="GAA4870586.1"/>
    </source>
</evidence>
<dbReference type="GO" id="GO:0016787">
    <property type="term" value="F:hydrolase activity"/>
    <property type="evidence" value="ECO:0007669"/>
    <property type="project" value="UniProtKB-KW"/>
</dbReference>
<name>A0ABP9E7X0_9GAMM</name>